<dbReference type="Gene3D" id="3.40.720.10">
    <property type="entry name" value="Alkaline Phosphatase, subunit A"/>
    <property type="match status" value="1"/>
</dbReference>
<proteinExistence type="predicted"/>
<comment type="caution">
    <text evidence="1">The sequence shown here is derived from an EMBL/GenBank/DDBJ whole genome shotgun (WGS) entry which is preliminary data.</text>
</comment>
<dbReference type="Proteomes" id="UP001642484">
    <property type="component" value="Unassembled WGS sequence"/>
</dbReference>
<sequence>MVKCAMAEASVRADTARSALERLRAQHVRVDLFHVSGLLRGVSWRQALQLRSDAEDEGLQPNVVFDTACHFGASPSAWPRGLRLIGAQMDLLALNKALAVASWTCSLALLTWGQTHRLHDHISTNSAARAVCAAHDGTASRWRQVLRLAGSGDVVGASSALSAFASVTAWREALALLGSLELRTLRVNEISVQAALGSFASDRWRGAAEILSSMRVKAMRPDLVGYTSMLMTCQRRWREALQRWQRMVEAPDLSVNMVSLTAVLSALDFEEKWPKSLELLMRHRAARSPAALNCMLSAARNAWRQALGALRRSREWQLRADSLAVAQLLSCEQVPWHWAVQLLPESERGLQGALKAAGPQWSLAVEVLGRMDETEERPEATSLARVVESAYSAADRSGGALAQRLQSSAVEVCGGDSATELRQEEGEALRHGLDCAFTEDRVDWPRILGALHDVSLNYSHSSVMITAGQLYAQLEGDRERDPAADGCWIGVFTVKLVVVLLTLHHEKIFLEGVHDDRLQAGFQHLKDVSLVHLLRSPFAFSLLQALSAYSQSAREACPLLQGPPGANDVPDSLISTHWATLRCMRFRGGPLASWQLSATATSSSPWCALQEPRPPAVPPSMLLRTEQEEAEIKQLLIPLWEALQEDLPRGRPSGRLVQAAGAYFQQERFSCAEVEAAAALVIAWAKLIPADQAVMAVDESLRSLRFPQAVFTRWPIWELMGRLSPAPRGWSSTKGFRANLCLSFEPCKRTVAFYKKRRRTLEHLDCPAPSRMRFTYRSGVLRLENSLMELAEESDGLLLLPELRLFDLSKSLQRVLPQEFHHAKRFIEQRIVTPKDLPLKLGWDGVQINSREHQRRHGDTFLEPSRLGKRRQTRNHAGASVYFLVLESTSRAAFEALCPRTMAFLRRQHAKPRPVHFAPKGVQEGRTFRVADLTLLHSLFSGTAANMLAALSGFSYDDQRDSDRRASWQCQTVLAGVPEERLIWRIAQRHGYRTLFGSTACNGLLGTRYCLHHLKQFDRVVPSLEVDPNCYSQNEWHQLLTDRNGNRGCVGEKRPHQHVLDYALRFQEIHADVPIFAYLHLETTHESQDALQLLDQALVEHLEGLARLPLEAQPVVVLAGDHGPATQCDESFPLVTVLMPEVRFPDEGCRGGSSNCGLPKLPENISRSLRRHYQDHGKAWRSYWWNLEYNRFLITSWYDLYATFWHLISGENPKGEAQNRFQPDTPDQWAQSLLVKGSKERTCTQAGVPLWHCTCARSWEGWCPLAHRGQEEVSKRALAEAQRTMEAAARKLRIDSSMCRPQTLDRMLSCESQLDSMLHVQDGLREMAGEALGLMRFRRGACTGERRVGFG</sequence>
<dbReference type="Pfam" id="PF02995">
    <property type="entry name" value="DUF229"/>
    <property type="match status" value="1"/>
</dbReference>
<keyword evidence="2" id="KW-1185">Reference proteome</keyword>
<reference evidence="1 2" key="1">
    <citation type="submission" date="2024-02" db="EMBL/GenBank/DDBJ databases">
        <authorList>
            <person name="Chen Y."/>
            <person name="Shah S."/>
            <person name="Dougan E. K."/>
            <person name="Thang M."/>
            <person name="Chan C."/>
        </authorList>
    </citation>
    <scope>NUCLEOTIDE SEQUENCE [LARGE SCALE GENOMIC DNA]</scope>
</reference>
<name>A0ABP0L1Q9_9DINO</name>
<dbReference type="InterPro" id="IPR004245">
    <property type="entry name" value="DUF229"/>
</dbReference>
<evidence type="ECO:0000313" key="2">
    <source>
        <dbReference type="Proteomes" id="UP001642484"/>
    </source>
</evidence>
<protein>
    <recommendedName>
        <fullName evidence="3">Pentatricopeptide repeat-containing protein, chloroplastic</fullName>
    </recommendedName>
</protein>
<evidence type="ECO:0008006" key="3">
    <source>
        <dbReference type="Google" id="ProtNLM"/>
    </source>
</evidence>
<accession>A0ABP0L1Q9</accession>
<dbReference type="PANTHER" id="PTHR10974">
    <property type="entry name" value="FI08016P-RELATED"/>
    <property type="match status" value="1"/>
</dbReference>
<dbReference type="Gene3D" id="1.25.40.10">
    <property type="entry name" value="Tetratricopeptide repeat domain"/>
    <property type="match status" value="1"/>
</dbReference>
<dbReference type="PANTHER" id="PTHR10974:SF1">
    <property type="entry name" value="FI08016P-RELATED"/>
    <property type="match status" value="1"/>
</dbReference>
<dbReference type="SUPFAM" id="SSF53649">
    <property type="entry name" value="Alkaline phosphatase-like"/>
    <property type="match status" value="1"/>
</dbReference>
<dbReference type="InterPro" id="IPR017850">
    <property type="entry name" value="Alkaline_phosphatase_core_sf"/>
</dbReference>
<evidence type="ECO:0000313" key="1">
    <source>
        <dbReference type="EMBL" id="CAK9032154.1"/>
    </source>
</evidence>
<dbReference type="InterPro" id="IPR011990">
    <property type="entry name" value="TPR-like_helical_dom_sf"/>
</dbReference>
<gene>
    <name evidence="1" type="ORF">CCMP2556_LOCUS18572</name>
</gene>
<dbReference type="EMBL" id="CAXAMN010010591">
    <property type="protein sequence ID" value="CAK9032154.1"/>
    <property type="molecule type" value="Genomic_DNA"/>
</dbReference>
<organism evidence="1 2">
    <name type="scientific">Durusdinium trenchii</name>
    <dbReference type="NCBI Taxonomy" id="1381693"/>
    <lineage>
        <taxon>Eukaryota</taxon>
        <taxon>Sar</taxon>
        <taxon>Alveolata</taxon>
        <taxon>Dinophyceae</taxon>
        <taxon>Suessiales</taxon>
        <taxon>Symbiodiniaceae</taxon>
        <taxon>Durusdinium</taxon>
    </lineage>
</organism>